<evidence type="ECO:0000256" key="1">
    <source>
        <dbReference type="ARBA" id="ARBA00004651"/>
    </source>
</evidence>
<evidence type="ECO:0000256" key="7">
    <source>
        <dbReference type="SAM" id="MobiDB-lite"/>
    </source>
</evidence>
<feature type="transmembrane region" description="Helical" evidence="8">
    <location>
        <begin position="162"/>
        <end position="179"/>
    </location>
</feature>
<sequence>MAIILVALFHSIIFPAEIRLAGPWETPATLLDTFRMPLFFFTAGMFAQKAISKPFAELFWSRMARLIWLFLLWCTIWFVAFQFIPLVGQGQARPTLSSLLLSLVWPNESTWFVYGLAVYFALAWLIKPLPLWAQLAIAFVVVELFGTKLIDSPNGALDKMGMYFLYFLLATKVSAAVRARAPLATWRVTILAFVLYFAAAVSSAKFDFLTAPVVRVVVSLLAITAGCALAVMLSRLRAFDWLRRLGQNTLQVYLVHFYPILIGVALLAPVAGSLHAFAIVVPLVFTAVAIVVSLGVHSLTRRATWLWGLPAPLARLGARAPRQSAVGSTGDDAGAAERPSARRRARSLDT</sequence>
<keyword evidence="10" id="KW-0012">Acyltransferase</keyword>
<keyword evidence="11" id="KW-1185">Reference proteome</keyword>
<evidence type="ECO:0000256" key="2">
    <source>
        <dbReference type="ARBA" id="ARBA00007400"/>
    </source>
</evidence>
<feature type="transmembrane region" description="Helical" evidence="8">
    <location>
        <begin position="131"/>
        <end position="150"/>
    </location>
</feature>
<comment type="subcellular location">
    <subcellularLocation>
        <location evidence="1">Cell membrane</location>
        <topology evidence="1">Multi-pass membrane protein</topology>
    </subcellularLocation>
</comment>
<comment type="caution">
    <text evidence="10">The sequence shown here is derived from an EMBL/GenBank/DDBJ whole genome shotgun (WGS) entry which is preliminary data.</text>
</comment>
<evidence type="ECO:0000313" key="10">
    <source>
        <dbReference type="EMBL" id="GAA4265661.1"/>
    </source>
</evidence>
<dbReference type="PANTHER" id="PTHR40074:SF4">
    <property type="entry name" value="INNER MEMBRANE PROTEIN YCFT"/>
    <property type="match status" value="1"/>
</dbReference>
<protein>
    <submittedName>
        <fullName evidence="10">Acyltransferase</fullName>
    </submittedName>
</protein>
<proteinExistence type="inferred from homology"/>
<keyword evidence="6 8" id="KW-0472">Membrane</keyword>
<feature type="region of interest" description="Disordered" evidence="7">
    <location>
        <begin position="322"/>
        <end position="350"/>
    </location>
</feature>
<gene>
    <name evidence="10" type="ORF">GCM10022256_12730</name>
</gene>
<dbReference type="PANTHER" id="PTHR40074">
    <property type="entry name" value="O-ACETYLTRANSFERASE WECH"/>
    <property type="match status" value="1"/>
</dbReference>
<keyword evidence="5 8" id="KW-1133">Transmembrane helix</keyword>
<dbReference type="GO" id="GO:0016746">
    <property type="term" value="F:acyltransferase activity"/>
    <property type="evidence" value="ECO:0007669"/>
    <property type="project" value="UniProtKB-KW"/>
</dbReference>
<dbReference type="InterPro" id="IPR002656">
    <property type="entry name" value="Acyl_transf_3_dom"/>
</dbReference>
<evidence type="ECO:0000256" key="3">
    <source>
        <dbReference type="ARBA" id="ARBA00022475"/>
    </source>
</evidence>
<evidence type="ECO:0000256" key="8">
    <source>
        <dbReference type="SAM" id="Phobius"/>
    </source>
</evidence>
<feature type="compositionally biased region" description="Basic residues" evidence="7">
    <location>
        <begin position="341"/>
        <end position="350"/>
    </location>
</feature>
<feature type="transmembrane region" description="Helical" evidence="8">
    <location>
        <begin position="63"/>
        <end position="84"/>
    </location>
</feature>
<reference evidence="11" key="1">
    <citation type="journal article" date="2019" name="Int. J. Syst. Evol. Microbiol.">
        <title>The Global Catalogue of Microorganisms (GCM) 10K type strain sequencing project: providing services to taxonomists for standard genome sequencing and annotation.</title>
        <authorList>
            <consortium name="The Broad Institute Genomics Platform"/>
            <consortium name="The Broad Institute Genome Sequencing Center for Infectious Disease"/>
            <person name="Wu L."/>
            <person name="Ma J."/>
        </authorList>
    </citation>
    <scope>NUCLEOTIDE SEQUENCE [LARGE SCALE GENOMIC DNA]</scope>
    <source>
        <strain evidence="11">JCM 17442</strain>
    </source>
</reference>
<feature type="transmembrane region" description="Helical" evidence="8">
    <location>
        <begin position="109"/>
        <end position="126"/>
    </location>
</feature>
<keyword evidence="4 8" id="KW-0812">Transmembrane</keyword>
<name>A0ABP8E0I8_9MICO</name>
<evidence type="ECO:0000259" key="9">
    <source>
        <dbReference type="Pfam" id="PF01757"/>
    </source>
</evidence>
<dbReference type="Proteomes" id="UP001501594">
    <property type="component" value="Unassembled WGS sequence"/>
</dbReference>
<dbReference type="Pfam" id="PF01757">
    <property type="entry name" value="Acyl_transf_3"/>
    <property type="match status" value="1"/>
</dbReference>
<accession>A0ABP8E0I8</accession>
<feature type="transmembrane region" description="Helical" evidence="8">
    <location>
        <begin position="186"/>
        <end position="204"/>
    </location>
</feature>
<dbReference type="EMBL" id="BAABAU010000001">
    <property type="protein sequence ID" value="GAA4265661.1"/>
    <property type="molecule type" value="Genomic_DNA"/>
</dbReference>
<evidence type="ECO:0000256" key="5">
    <source>
        <dbReference type="ARBA" id="ARBA00022989"/>
    </source>
</evidence>
<feature type="transmembrane region" description="Helical" evidence="8">
    <location>
        <begin position="216"/>
        <end position="238"/>
    </location>
</feature>
<evidence type="ECO:0000313" key="11">
    <source>
        <dbReference type="Proteomes" id="UP001501594"/>
    </source>
</evidence>
<keyword evidence="10" id="KW-0808">Transferase</keyword>
<organism evidence="10 11">
    <name type="scientific">Frondihabitans peucedani</name>
    <dbReference type="NCBI Taxonomy" id="598626"/>
    <lineage>
        <taxon>Bacteria</taxon>
        <taxon>Bacillati</taxon>
        <taxon>Actinomycetota</taxon>
        <taxon>Actinomycetes</taxon>
        <taxon>Micrococcales</taxon>
        <taxon>Microbacteriaceae</taxon>
        <taxon>Frondihabitans</taxon>
    </lineage>
</organism>
<feature type="domain" description="Acyltransferase 3" evidence="9">
    <location>
        <begin position="2"/>
        <end position="292"/>
    </location>
</feature>
<evidence type="ECO:0000256" key="6">
    <source>
        <dbReference type="ARBA" id="ARBA00023136"/>
    </source>
</evidence>
<keyword evidence="3" id="KW-1003">Cell membrane</keyword>
<feature type="transmembrane region" description="Helical" evidence="8">
    <location>
        <begin position="274"/>
        <end position="296"/>
    </location>
</feature>
<comment type="similarity">
    <text evidence="2">Belongs to the acyltransferase 3 family.</text>
</comment>
<evidence type="ECO:0000256" key="4">
    <source>
        <dbReference type="ARBA" id="ARBA00022692"/>
    </source>
</evidence>
<feature type="transmembrane region" description="Helical" evidence="8">
    <location>
        <begin position="250"/>
        <end position="268"/>
    </location>
</feature>